<evidence type="ECO:0000313" key="11">
    <source>
        <dbReference type="Proteomes" id="UP000199322"/>
    </source>
</evidence>
<dbReference type="GO" id="GO:0005737">
    <property type="term" value="C:cytoplasm"/>
    <property type="evidence" value="ECO:0007669"/>
    <property type="project" value="UniProtKB-SubCell"/>
</dbReference>
<dbReference type="STRING" id="28234.SAMN04488588_0583"/>
<reference evidence="10 11" key="1">
    <citation type="submission" date="2016-10" db="EMBL/GenBank/DDBJ databases">
        <authorList>
            <person name="de Groot N.N."/>
        </authorList>
    </citation>
    <scope>NUCLEOTIDE SEQUENCE [LARGE SCALE GENOMIC DNA]</scope>
    <source>
        <strain evidence="10 11">WG14</strain>
    </source>
</reference>
<dbReference type="AlphaFoldDB" id="A0A1G6JNE3"/>
<evidence type="ECO:0000256" key="4">
    <source>
        <dbReference type="ARBA" id="ARBA00022603"/>
    </source>
</evidence>
<dbReference type="InterPro" id="IPR041532">
    <property type="entry name" value="RlmI-like_PUA"/>
</dbReference>
<evidence type="ECO:0000259" key="9">
    <source>
        <dbReference type="SMART" id="SM00359"/>
    </source>
</evidence>
<dbReference type="GO" id="GO:0008168">
    <property type="term" value="F:methyltransferase activity"/>
    <property type="evidence" value="ECO:0007669"/>
    <property type="project" value="UniProtKB-KW"/>
</dbReference>
<dbReference type="Pfam" id="PF17785">
    <property type="entry name" value="PUA_3"/>
    <property type="match status" value="1"/>
</dbReference>
<evidence type="ECO:0000256" key="5">
    <source>
        <dbReference type="ARBA" id="ARBA00022679"/>
    </source>
</evidence>
<evidence type="ECO:0000256" key="8">
    <source>
        <dbReference type="ARBA" id="ARBA00038091"/>
    </source>
</evidence>
<dbReference type="CDD" id="cd21153">
    <property type="entry name" value="PUA_RlmI"/>
    <property type="match status" value="1"/>
</dbReference>
<dbReference type="PANTHER" id="PTHR42873:SF1">
    <property type="entry name" value="S-ADENOSYLMETHIONINE-DEPENDENT METHYLTRANSFERASE DOMAIN-CONTAINING PROTEIN"/>
    <property type="match status" value="1"/>
</dbReference>
<dbReference type="InterPro" id="IPR002478">
    <property type="entry name" value="PUA"/>
</dbReference>
<dbReference type="SUPFAM" id="SSF88697">
    <property type="entry name" value="PUA domain-like"/>
    <property type="match status" value="1"/>
</dbReference>
<dbReference type="PANTHER" id="PTHR42873">
    <property type="entry name" value="RIBOSOMAL RNA LARGE SUBUNIT METHYLTRANSFERASE"/>
    <property type="match status" value="1"/>
</dbReference>
<dbReference type="Gene3D" id="3.40.50.150">
    <property type="entry name" value="Vaccinia Virus protein VP39"/>
    <property type="match status" value="1"/>
</dbReference>
<protein>
    <submittedName>
        <fullName evidence="10">SAM-dependent methyltransferase</fullName>
    </submittedName>
</protein>
<dbReference type="EMBL" id="FMYV01000002">
    <property type="protein sequence ID" value="SDC20181.1"/>
    <property type="molecule type" value="Genomic_DNA"/>
</dbReference>
<keyword evidence="7" id="KW-0694">RNA-binding</keyword>
<organism evidence="10 11">
    <name type="scientific">Geotoga petraea</name>
    <dbReference type="NCBI Taxonomy" id="28234"/>
    <lineage>
        <taxon>Bacteria</taxon>
        <taxon>Thermotogati</taxon>
        <taxon>Thermotogota</taxon>
        <taxon>Thermotogae</taxon>
        <taxon>Petrotogales</taxon>
        <taxon>Petrotogaceae</taxon>
        <taxon>Geotoga</taxon>
    </lineage>
</organism>
<name>A0A1G6JNE3_9BACT</name>
<feature type="domain" description="PUA" evidence="9">
    <location>
        <begin position="1"/>
        <end position="84"/>
    </location>
</feature>
<dbReference type="GO" id="GO:0006364">
    <property type="term" value="P:rRNA processing"/>
    <property type="evidence" value="ECO:0007669"/>
    <property type="project" value="UniProtKB-KW"/>
</dbReference>
<evidence type="ECO:0000256" key="7">
    <source>
        <dbReference type="ARBA" id="ARBA00022884"/>
    </source>
</evidence>
<dbReference type="InterPro" id="IPR029063">
    <property type="entry name" value="SAM-dependent_MTases_sf"/>
</dbReference>
<dbReference type="Gene3D" id="2.30.130.10">
    <property type="entry name" value="PUA domain"/>
    <property type="match status" value="1"/>
</dbReference>
<evidence type="ECO:0000256" key="6">
    <source>
        <dbReference type="ARBA" id="ARBA00022691"/>
    </source>
</evidence>
<dbReference type="RefSeq" id="WP_091402652.1">
    <property type="nucleotide sequence ID" value="NZ_FMYV01000002.1"/>
</dbReference>
<dbReference type="GO" id="GO:0032259">
    <property type="term" value="P:methylation"/>
    <property type="evidence" value="ECO:0007669"/>
    <property type="project" value="UniProtKB-KW"/>
</dbReference>
<dbReference type="Gene3D" id="3.30.750.80">
    <property type="entry name" value="RNA methyltransferase domain (HRMD) like"/>
    <property type="match status" value="1"/>
</dbReference>
<evidence type="ECO:0000256" key="2">
    <source>
        <dbReference type="ARBA" id="ARBA00022490"/>
    </source>
</evidence>
<keyword evidence="6" id="KW-0949">S-adenosyl-L-methionine</keyword>
<dbReference type="CDD" id="cd11572">
    <property type="entry name" value="RlmI_M_like"/>
    <property type="match status" value="1"/>
</dbReference>
<sequence length="392" mass="45579">MVINLNKNIKSRILNGHPWIYKNEIKNIPNNVTKGEIVDVFHENNFLGRGYYNEDSLITIRLLTRKNHKIDQDFFDNKIEKALKYRKRFINDNSFRLFFSESDGIPGLIVDKFEDYLVMQINTFGAYEYKDLILNSLIKFLGPKGIFEKDDERSAKIEGFTCIEGWVYKKGPEIIPFQIDGINFFSDTKGQKTGFFLDQRINAKKVMEISENLDALDAFSYTGNFGLHVLKGGAKKVTFIDYSERALNILENTLKANSIDSSKYEIINGNSFDILKMFDETSRYFDMTIIDPPSLAKSRKSKKNAFRGYKELNLRAMKITKNNGILVTSSCTQIIFDEEFSRIIFEAMEDTHKILKLVHKGYQSPDHPIQKNIFETEYLKNYIFLVDDKNNY</sequence>
<dbReference type="InterPro" id="IPR036974">
    <property type="entry name" value="PUA_sf"/>
</dbReference>
<dbReference type="SUPFAM" id="SSF53335">
    <property type="entry name" value="S-adenosyl-L-methionine-dependent methyltransferases"/>
    <property type="match status" value="1"/>
</dbReference>
<keyword evidence="11" id="KW-1185">Reference proteome</keyword>
<dbReference type="GO" id="GO:0003723">
    <property type="term" value="F:RNA binding"/>
    <property type="evidence" value="ECO:0007669"/>
    <property type="project" value="UniProtKB-KW"/>
</dbReference>
<dbReference type="InterPro" id="IPR015947">
    <property type="entry name" value="PUA-like_sf"/>
</dbReference>
<evidence type="ECO:0000256" key="1">
    <source>
        <dbReference type="ARBA" id="ARBA00004496"/>
    </source>
</evidence>
<dbReference type="CDD" id="cd02440">
    <property type="entry name" value="AdoMet_MTases"/>
    <property type="match status" value="1"/>
</dbReference>
<accession>A0A1G6JNE3</accession>
<dbReference type="InterPro" id="IPR019614">
    <property type="entry name" value="SAM-dep_methyl-trfase"/>
</dbReference>
<keyword evidence="2" id="KW-0963">Cytoplasm</keyword>
<dbReference type="PROSITE" id="PS50890">
    <property type="entry name" value="PUA"/>
    <property type="match status" value="1"/>
</dbReference>
<dbReference type="Pfam" id="PF10672">
    <property type="entry name" value="Methyltrans_SAM"/>
    <property type="match status" value="1"/>
</dbReference>
<proteinExistence type="inferred from homology"/>
<dbReference type="SMART" id="SM00359">
    <property type="entry name" value="PUA"/>
    <property type="match status" value="1"/>
</dbReference>
<comment type="similarity">
    <text evidence="8">Belongs to the methyltransferase superfamily. RlmI family.</text>
</comment>
<gene>
    <name evidence="10" type="ORF">SAMN04488588_0583</name>
</gene>
<evidence type="ECO:0000256" key="3">
    <source>
        <dbReference type="ARBA" id="ARBA00022552"/>
    </source>
</evidence>
<keyword evidence="5 10" id="KW-0808">Transferase</keyword>
<keyword evidence="3" id="KW-0698">rRNA processing</keyword>
<evidence type="ECO:0000313" key="10">
    <source>
        <dbReference type="EMBL" id="SDC20181.1"/>
    </source>
</evidence>
<comment type="subcellular location">
    <subcellularLocation>
        <location evidence="1">Cytoplasm</location>
    </subcellularLocation>
</comment>
<keyword evidence="4 10" id="KW-0489">Methyltransferase</keyword>
<dbReference type="Proteomes" id="UP000199322">
    <property type="component" value="Unassembled WGS sequence"/>
</dbReference>